<reference evidence="1 2" key="1">
    <citation type="journal article" date="2019" name="Commun. Biol.">
        <title>The bagworm genome reveals a unique fibroin gene that provides high tensile strength.</title>
        <authorList>
            <person name="Kono N."/>
            <person name="Nakamura H."/>
            <person name="Ohtoshi R."/>
            <person name="Tomita M."/>
            <person name="Numata K."/>
            <person name="Arakawa K."/>
        </authorList>
    </citation>
    <scope>NUCLEOTIDE SEQUENCE [LARGE SCALE GENOMIC DNA]</scope>
</reference>
<comment type="caution">
    <text evidence="1">The sequence shown here is derived from an EMBL/GenBank/DDBJ whole genome shotgun (WGS) entry which is preliminary data.</text>
</comment>
<dbReference type="AlphaFoldDB" id="A0A4C1Z4D0"/>
<evidence type="ECO:0000313" key="1">
    <source>
        <dbReference type="EMBL" id="GBP81749.1"/>
    </source>
</evidence>
<keyword evidence="2" id="KW-1185">Reference proteome</keyword>
<accession>A0A4C1Z4D0</accession>
<evidence type="ECO:0000313" key="2">
    <source>
        <dbReference type="Proteomes" id="UP000299102"/>
    </source>
</evidence>
<protein>
    <submittedName>
        <fullName evidence="1">Uncharacterized protein</fullName>
    </submittedName>
</protein>
<gene>
    <name evidence="1" type="ORF">EVAR_62665_1</name>
</gene>
<name>A0A4C1Z4D0_EUMVA</name>
<proteinExistence type="predicted"/>
<sequence>MGHKPQKKFDLCGSNAVSKIIPAYGKRRYFVSRIFLIRIVKLDINHYSGARLVATLISTDKSKRKLSITSLSPGRAVGTRNWPRGPVRNSGANEDNKNYEIVLESARAAARCEGSDRPPTVVTCKLERSPARRRPLSRPAWVALALEIEIRVLSPLPTELMSITVERRRRSGNNYAERSRAVVLADAIEGKAREKLLRSADNLGGTEIDHRYGRARAPGPAPRPAILLHEEAARIHQEHFSIIVGALIRASELYSN</sequence>
<dbReference type="EMBL" id="BGZK01001528">
    <property type="protein sequence ID" value="GBP81749.1"/>
    <property type="molecule type" value="Genomic_DNA"/>
</dbReference>
<organism evidence="1 2">
    <name type="scientific">Eumeta variegata</name>
    <name type="common">Bagworm moth</name>
    <name type="synonym">Eumeta japonica</name>
    <dbReference type="NCBI Taxonomy" id="151549"/>
    <lineage>
        <taxon>Eukaryota</taxon>
        <taxon>Metazoa</taxon>
        <taxon>Ecdysozoa</taxon>
        <taxon>Arthropoda</taxon>
        <taxon>Hexapoda</taxon>
        <taxon>Insecta</taxon>
        <taxon>Pterygota</taxon>
        <taxon>Neoptera</taxon>
        <taxon>Endopterygota</taxon>
        <taxon>Lepidoptera</taxon>
        <taxon>Glossata</taxon>
        <taxon>Ditrysia</taxon>
        <taxon>Tineoidea</taxon>
        <taxon>Psychidae</taxon>
        <taxon>Oiketicinae</taxon>
        <taxon>Eumeta</taxon>
    </lineage>
</organism>
<dbReference type="Proteomes" id="UP000299102">
    <property type="component" value="Unassembled WGS sequence"/>
</dbReference>